<reference evidence="1 2" key="1">
    <citation type="journal article" date="2021" name="Hortic Res">
        <title>High-quality reference genome and annotation aids understanding of berry development for evergreen blueberry (Vaccinium darrowii).</title>
        <authorList>
            <person name="Yu J."/>
            <person name="Hulse-Kemp A.M."/>
            <person name="Babiker E."/>
            <person name="Staton M."/>
        </authorList>
    </citation>
    <scope>NUCLEOTIDE SEQUENCE [LARGE SCALE GENOMIC DNA]</scope>
    <source>
        <strain evidence="2">cv. NJ 8807/NJ 8810</strain>
        <tissue evidence="1">Young leaf</tissue>
    </source>
</reference>
<accession>A0ACB7ZPE9</accession>
<evidence type="ECO:0000313" key="1">
    <source>
        <dbReference type="EMBL" id="KAH7867499.1"/>
    </source>
</evidence>
<sequence>MSDRHQGQTGIRHLVHLRYLECVLDGGCKLPFSHPLNLETLNLHVEALREDITIRMPCEIFKMVKLRHLYSKDGIFTFHHSFEETGGKDFDRSSMLDNLQTFHRICACEACQSFLVRTPNLRKLGLHVWKTSELEGFPQLKYLRFRSLDIEEWNASEDQFLKLEVLLLEECRNLKCIPIDFANLNELQKIALLFCTSSAKETAREIKEEQRNRNGDDDDDCLNLITYNNRY</sequence>
<dbReference type="EMBL" id="CM037159">
    <property type="protein sequence ID" value="KAH7867499.1"/>
    <property type="molecule type" value="Genomic_DNA"/>
</dbReference>
<dbReference type="Proteomes" id="UP000828048">
    <property type="component" value="Chromosome 9"/>
</dbReference>
<name>A0ACB7ZPE9_9ERIC</name>
<protein>
    <submittedName>
        <fullName evidence="1">Uncharacterized protein</fullName>
    </submittedName>
</protein>
<proteinExistence type="predicted"/>
<gene>
    <name evidence="1" type="ORF">Vadar_034288</name>
</gene>
<evidence type="ECO:0000313" key="2">
    <source>
        <dbReference type="Proteomes" id="UP000828048"/>
    </source>
</evidence>
<organism evidence="1 2">
    <name type="scientific">Vaccinium darrowii</name>
    <dbReference type="NCBI Taxonomy" id="229202"/>
    <lineage>
        <taxon>Eukaryota</taxon>
        <taxon>Viridiplantae</taxon>
        <taxon>Streptophyta</taxon>
        <taxon>Embryophyta</taxon>
        <taxon>Tracheophyta</taxon>
        <taxon>Spermatophyta</taxon>
        <taxon>Magnoliopsida</taxon>
        <taxon>eudicotyledons</taxon>
        <taxon>Gunneridae</taxon>
        <taxon>Pentapetalae</taxon>
        <taxon>asterids</taxon>
        <taxon>Ericales</taxon>
        <taxon>Ericaceae</taxon>
        <taxon>Vaccinioideae</taxon>
        <taxon>Vaccinieae</taxon>
        <taxon>Vaccinium</taxon>
    </lineage>
</organism>
<keyword evidence="2" id="KW-1185">Reference proteome</keyword>
<comment type="caution">
    <text evidence="1">The sequence shown here is derived from an EMBL/GenBank/DDBJ whole genome shotgun (WGS) entry which is preliminary data.</text>
</comment>